<reference evidence="1" key="2">
    <citation type="journal article" date="2015" name="Data Brief">
        <title>Shoot transcriptome of the giant reed, Arundo donax.</title>
        <authorList>
            <person name="Barrero R.A."/>
            <person name="Guerrero F.D."/>
            <person name="Moolhuijzen P."/>
            <person name="Goolsby J.A."/>
            <person name="Tidwell J."/>
            <person name="Bellgard S.E."/>
            <person name="Bellgard M.I."/>
        </authorList>
    </citation>
    <scope>NUCLEOTIDE SEQUENCE</scope>
    <source>
        <tissue evidence="1">Shoot tissue taken approximately 20 cm above the soil surface</tissue>
    </source>
</reference>
<reference evidence="1" key="1">
    <citation type="submission" date="2014-09" db="EMBL/GenBank/DDBJ databases">
        <authorList>
            <person name="Magalhaes I.L.F."/>
            <person name="Oliveira U."/>
            <person name="Santos F.R."/>
            <person name="Vidigal T.H.D.A."/>
            <person name="Brescovit A.D."/>
            <person name="Santos A.J."/>
        </authorList>
    </citation>
    <scope>NUCLEOTIDE SEQUENCE</scope>
    <source>
        <tissue evidence="1">Shoot tissue taken approximately 20 cm above the soil surface</tissue>
    </source>
</reference>
<proteinExistence type="predicted"/>
<dbReference type="EMBL" id="GBRH01270594">
    <property type="protein sequence ID" value="JAD27301.1"/>
    <property type="molecule type" value="Transcribed_RNA"/>
</dbReference>
<sequence length="33" mass="3911">MKAQLLSNFSLKSCFINLFQGHIWIFRIVIDNI</sequence>
<organism evidence="1">
    <name type="scientific">Arundo donax</name>
    <name type="common">Giant reed</name>
    <name type="synonym">Donax arundinaceus</name>
    <dbReference type="NCBI Taxonomy" id="35708"/>
    <lineage>
        <taxon>Eukaryota</taxon>
        <taxon>Viridiplantae</taxon>
        <taxon>Streptophyta</taxon>
        <taxon>Embryophyta</taxon>
        <taxon>Tracheophyta</taxon>
        <taxon>Spermatophyta</taxon>
        <taxon>Magnoliopsida</taxon>
        <taxon>Liliopsida</taxon>
        <taxon>Poales</taxon>
        <taxon>Poaceae</taxon>
        <taxon>PACMAD clade</taxon>
        <taxon>Arundinoideae</taxon>
        <taxon>Arundineae</taxon>
        <taxon>Arundo</taxon>
    </lineage>
</organism>
<accession>A0A0A8YL99</accession>
<evidence type="ECO:0000313" key="1">
    <source>
        <dbReference type="EMBL" id="JAD27301.1"/>
    </source>
</evidence>
<name>A0A0A8YL99_ARUDO</name>
<protein>
    <submittedName>
        <fullName evidence="1">Uncharacterized protein</fullName>
    </submittedName>
</protein>
<dbReference type="AlphaFoldDB" id="A0A0A8YL99"/>